<dbReference type="AlphaFoldDB" id="A0A8M1KJP6"/>
<protein>
    <submittedName>
        <fullName evidence="8">Transmembrane protein 248 isoform X2</fullName>
    </submittedName>
</protein>
<evidence type="ECO:0000256" key="5">
    <source>
        <dbReference type="SAM" id="Phobius"/>
    </source>
</evidence>
<dbReference type="Proteomes" id="UP000515152">
    <property type="component" value="Unplaced"/>
</dbReference>
<keyword evidence="4 5" id="KW-0472">Membrane</keyword>
<evidence type="ECO:0000313" key="7">
    <source>
        <dbReference type="Proteomes" id="UP000515152"/>
    </source>
</evidence>
<evidence type="ECO:0000256" key="2">
    <source>
        <dbReference type="ARBA" id="ARBA00022692"/>
    </source>
</evidence>
<evidence type="ECO:0000256" key="4">
    <source>
        <dbReference type="ARBA" id="ARBA00023136"/>
    </source>
</evidence>
<dbReference type="PANTHER" id="PTHR16002:SF6">
    <property type="entry name" value="INSULIN-LIKE GROWTH FACTOR-BINDING PROTEIN 3 RECEPTOR"/>
    <property type="match status" value="1"/>
</dbReference>
<organism evidence="7 8">
    <name type="scientific">Clupea harengus</name>
    <name type="common">Atlantic herring</name>
    <dbReference type="NCBI Taxonomy" id="7950"/>
    <lineage>
        <taxon>Eukaryota</taxon>
        <taxon>Metazoa</taxon>
        <taxon>Chordata</taxon>
        <taxon>Craniata</taxon>
        <taxon>Vertebrata</taxon>
        <taxon>Euteleostomi</taxon>
        <taxon>Actinopterygii</taxon>
        <taxon>Neopterygii</taxon>
        <taxon>Teleostei</taxon>
        <taxon>Clupei</taxon>
        <taxon>Clupeiformes</taxon>
        <taxon>Clupeoidei</taxon>
        <taxon>Clupeidae</taxon>
        <taxon>Clupea</taxon>
    </lineage>
</organism>
<name>A0A8M1KJP6_CLUHA</name>
<dbReference type="PANTHER" id="PTHR16002">
    <property type="entry name" value="TRANSMEMBRANE PROTEIN 248-LIKE"/>
    <property type="match status" value="1"/>
</dbReference>
<dbReference type="GO" id="GO:0016020">
    <property type="term" value="C:membrane"/>
    <property type="evidence" value="ECO:0007669"/>
    <property type="project" value="UniProtKB-SubCell"/>
</dbReference>
<keyword evidence="3 5" id="KW-1133">Transmembrane helix</keyword>
<gene>
    <name evidence="8" type="primary">zgc:158398</name>
</gene>
<keyword evidence="7" id="KW-1185">Reference proteome</keyword>
<feature type="domain" description="TMEM248/TMEM219" evidence="6">
    <location>
        <begin position="10"/>
        <end position="227"/>
    </location>
</feature>
<evidence type="ECO:0000256" key="1">
    <source>
        <dbReference type="ARBA" id="ARBA00004370"/>
    </source>
</evidence>
<keyword evidence="2 5" id="KW-0812">Transmembrane</keyword>
<reference evidence="8" key="1">
    <citation type="submission" date="2025-08" db="UniProtKB">
        <authorList>
            <consortium name="RefSeq"/>
        </authorList>
    </citation>
    <scope>IDENTIFICATION</scope>
</reference>
<comment type="subcellular location">
    <subcellularLocation>
        <location evidence="1">Membrane</location>
    </subcellularLocation>
</comment>
<sequence length="281" mass="30679">MGKWHPLSNLRSYLEHHPPVVIFFLCMLMLSLTFIGVGFYTQTHVVRNPDVTPDWNQFLGSIASLQFCLPLNGSVDGEPASLPREKGNGQPENSVGIVQRSLLVPLAFKGNTAGETPSILSTALLGSQVGFQGAAGKEAFNMSLIFYPPTQATVPKFSLDSSSVAPRTCLQLRAPKSMLPQTPSPPDCPLKLDMGRDHSNIRVFTEQSDSSLFHCLKLDFTPDDSLTAFLSQEDKNLVGLHLLWASATLLAMCGLLCFSASLACCRSRRYHGNDLGLHKDM</sequence>
<feature type="transmembrane region" description="Helical" evidence="5">
    <location>
        <begin position="242"/>
        <end position="263"/>
    </location>
</feature>
<proteinExistence type="predicted"/>
<feature type="transmembrane region" description="Helical" evidence="5">
    <location>
        <begin position="20"/>
        <end position="40"/>
    </location>
</feature>
<dbReference type="GeneID" id="122132087"/>
<dbReference type="InterPro" id="IPR039587">
    <property type="entry name" value="TMEM248/TMEM219_dom"/>
</dbReference>
<dbReference type="InterPro" id="IPR039493">
    <property type="entry name" value="TMEM248/TMEM219"/>
</dbReference>
<dbReference type="Pfam" id="PF14940">
    <property type="entry name" value="TMEM219"/>
    <property type="match status" value="1"/>
</dbReference>
<accession>A0A8M1KJP6</accession>
<evidence type="ECO:0000256" key="3">
    <source>
        <dbReference type="ARBA" id="ARBA00022989"/>
    </source>
</evidence>
<evidence type="ECO:0000259" key="6">
    <source>
        <dbReference type="Pfam" id="PF14940"/>
    </source>
</evidence>
<dbReference type="RefSeq" id="XP_042562790.1">
    <property type="nucleotide sequence ID" value="XM_042706856.1"/>
</dbReference>
<evidence type="ECO:0000313" key="8">
    <source>
        <dbReference type="RefSeq" id="XP_042562790.1"/>
    </source>
</evidence>